<protein>
    <recommendedName>
        <fullName evidence="3">4a-hydroxytetrahydrobiopterin dehydratase</fullName>
        <ecNumber evidence="3">4.2.1.96</ecNumber>
    </recommendedName>
</protein>
<keyword evidence="4" id="KW-0456">Lyase</keyword>
<evidence type="ECO:0000256" key="2">
    <source>
        <dbReference type="ARBA" id="ARBA00006472"/>
    </source>
</evidence>
<dbReference type="EMBL" id="KN847319">
    <property type="protein sequence ID" value="KIW56540.1"/>
    <property type="molecule type" value="Genomic_DNA"/>
</dbReference>
<evidence type="ECO:0000313" key="5">
    <source>
        <dbReference type="EMBL" id="KIW56540.1"/>
    </source>
</evidence>
<gene>
    <name evidence="5" type="ORF">PV05_05195</name>
</gene>
<dbReference type="HOGENOM" id="CLU_087339_0_0_1"/>
<dbReference type="Pfam" id="PF01329">
    <property type="entry name" value="Pterin_4a"/>
    <property type="match status" value="1"/>
</dbReference>
<dbReference type="SUPFAM" id="SSF55248">
    <property type="entry name" value="PCD-like"/>
    <property type="match status" value="1"/>
</dbReference>
<evidence type="ECO:0000256" key="4">
    <source>
        <dbReference type="ARBA" id="ARBA00023239"/>
    </source>
</evidence>
<dbReference type="EC" id="4.2.1.96" evidence="3"/>
<evidence type="ECO:0000256" key="1">
    <source>
        <dbReference type="ARBA" id="ARBA00001554"/>
    </source>
</evidence>
<dbReference type="InterPro" id="IPR001533">
    <property type="entry name" value="Pterin_deHydtase"/>
</dbReference>
<dbReference type="Proteomes" id="UP000054342">
    <property type="component" value="Unassembled WGS sequence"/>
</dbReference>
<dbReference type="OrthoDB" id="277398at2759"/>
<sequence>MLRFHIGRSSVGNRSNMRGTFNRYSSLSAVDPITISNDRQKITIRFEDGSEVTQPFYPTPKVKSEKLAATLASLLSAPDLDPATETSSFGTLQWELDPLGDAVHRHVALSSPEECDKIEKSIMEEAETMNHHPHIARVRDLDDKPTCLTITCTTHSPRGLSGRDTRLATKINELLAGVEVAWPLKAAGADQDMSRLQEQIRARRKQSIDLNRQKILEALESCGCEIAKS</sequence>
<evidence type="ECO:0000256" key="3">
    <source>
        <dbReference type="ARBA" id="ARBA00013252"/>
    </source>
</evidence>
<accession>A0A0D2EPA4</accession>
<comment type="similarity">
    <text evidence="2">Belongs to the pterin-4-alpha-carbinolamine dehydratase family.</text>
</comment>
<proteinExistence type="inferred from homology"/>
<comment type="catalytic activity">
    <reaction evidence="1">
        <text>(4aS,6R)-4a-hydroxy-L-erythro-5,6,7,8-tetrahydrobiopterin = (6R)-L-erythro-6,7-dihydrobiopterin + H2O</text>
        <dbReference type="Rhea" id="RHEA:11920"/>
        <dbReference type="ChEBI" id="CHEBI:15377"/>
        <dbReference type="ChEBI" id="CHEBI:15642"/>
        <dbReference type="ChEBI" id="CHEBI:43120"/>
        <dbReference type="EC" id="4.2.1.96"/>
    </reaction>
</comment>
<dbReference type="InterPro" id="IPR036428">
    <property type="entry name" value="PCD_sf"/>
</dbReference>
<reference evidence="5 6" key="1">
    <citation type="submission" date="2015-01" db="EMBL/GenBank/DDBJ databases">
        <title>The Genome Sequence of Exophiala xenobiotica CBS118157.</title>
        <authorList>
            <consortium name="The Broad Institute Genomics Platform"/>
            <person name="Cuomo C."/>
            <person name="de Hoog S."/>
            <person name="Gorbushina A."/>
            <person name="Stielow B."/>
            <person name="Teixiera M."/>
            <person name="Abouelleil A."/>
            <person name="Chapman S.B."/>
            <person name="Priest M."/>
            <person name="Young S.K."/>
            <person name="Wortman J."/>
            <person name="Nusbaum C."/>
            <person name="Birren B."/>
        </authorList>
    </citation>
    <scope>NUCLEOTIDE SEQUENCE [LARGE SCALE GENOMIC DNA]</scope>
    <source>
        <strain evidence="5 6">CBS 118157</strain>
    </source>
</reference>
<name>A0A0D2EPA4_9EURO</name>
<dbReference type="AlphaFoldDB" id="A0A0D2EPA4"/>
<dbReference type="GO" id="GO:0006729">
    <property type="term" value="P:tetrahydrobiopterin biosynthetic process"/>
    <property type="evidence" value="ECO:0007669"/>
    <property type="project" value="InterPro"/>
</dbReference>
<dbReference type="RefSeq" id="XP_013317124.1">
    <property type="nucleotide sequence ID" value="XM_013461670.1"/>
</dbReference>
<evidence type="ECO:0000313" key="6">
    <source>
        <dbReference type="Proteomes" id="UP000054342"/>
    </source>
</evidence>
<dbReference type="Gene3D" id="3.30.1360.20">
    <property type="entry name" value="Transcriptional coactivator/pterin dehydratase"/>
    <property type="match status" value="1"/>
</dbReference>
<keyword evidence="6" id="KW-1185">Reference proteome</keyword>
<dbReference type="GeneID" id="25327103"/>
<dbReference type="GO" id="GO:0008124">
    <property type="term" value="F:4-alpha-hydroxytetrahydrobiopterin dehydratase activity"/>
    <property type="evidence" value="ECO:0007669"/>
    <property type="project" value="UniProtKB-EC"/>
</dbReference>
<organism evidence="5 6">
    <name type="scientific">Exophiala xenobiotica</name>
    <dbReference type="NCBI Taxonomy" id="348802"/>
    <lineage>
        <taxon>Eukaryota</taxon>
        <taxon>Fungi</taxon>
        <taxon>Dikarya</taxon>
        <taxon>Ascomycota</taxon>
        <taxon>Pezizomycotina</taxon>
        <taxon>Eurotiomycetes</taxon>
        <taxon>Chaetothyriomycetidae</taxon>
        <taxon>Chaetothyriales</taxon>
        <taxon>Herpotrichiellaceae</taxon>
        <taxon>Exophiala</taxon>
    </lineage>
</organism>